<organism evidence="2 3">
    <name type="scientific">Methylophaga nitratireducenticrescens</name>
    <dbReference type="NCBI Taxonomy" id="754476"/>
    <lineage>
        <taxon>Bacteria</taxon>
        <taxon>Pseudomonadati</taxon>
        <taxon>Pseudomonadota</taxon>
        <taxon>Gammaproteobacteria</taxon>
        <taxon>Thiotrichales</taxon>
        <taxon>Piscirickettsiaceae</taxon>
        <taxon>Methylophaga</taxon>
    </lineage>
</organism>
<name>I1XMG3_METNJ</name>
<accession>I1XMG3</accession>
<keyword evidence="3" id="KW-1185">Reference proteome</keyword>
<dbReference type="Gene3D" id="3.40.50.880">
    <property type="match status" value="1"/>
</dbReference>
<reference evidence="2 3" key="2">
    <citation type="journal article" date="2013" name="Int. J. Syst. Evol. Microbiol.">
        <title>Methylophaga nitratireducenticrescens sp. nov. and Methylophaga frappieri sp. nov., isolated from the biofilm of the methanol-fed denitrification system treating the seawater at the Montreal Biodome.</title>
        <authorList>
            <person name="Villeneuve C."/>
            <person name="Martineau C."/>
            <person name="Mauffrey F."/>
            <person name="Villemur R."/>
        </authorList>
    </citation>
    <scope>NUCLEOTIDE SEQUENCE [LARGE SCALE GENOMIC DNA]</scope>
    <source>
        <strain evidence="2 3">JAM1</strain>
    </source>
</reference>
<evidence type="ECO:0000313" key="3">
    <source>
        <dbReference type="Proteomes" id="UP000009144"/>
    </source>
</evidence>
<dbReference type="STRING" id="754476.Q7A_2800"/>
<dbReference type="Pfam" id="PF00117">
    <property type="entry name" value="GATase"/>
    <property type="match status" value="1"/>
</dbReference>
<dbReference type="PANTHER" id="PTHR42695">
    <property type="entry name" value="GLUTAMINE AMIDOTRANSFERASE YLR126C-RELATED"/>
    <property type="match status" value="1"/>
</dbReference>
<dbReference type="Proteomes" id="UP000009144">
    <property type="component" value="Chromosome"/>
</dbReference>
<sequence length="232" mass="26057">MQAHYFQQVPFEGLGSIEAWFHNHGYQINATRFYQQANLPDINDVDFLVVMGGPMSVNDEAQYPWLAAEKQFIRQFIETGKPVLGICLGAQLIASAMGAKVYPNNEKEIGWWPIQAVANNNAAAFTFPEMSTVFHWHGETFDLPENSLRLAKSFGCDNQAFQLGQSVIGLQFHLETTEASAQAIIENCADELVPAPYVQAENEILSADLQKYQNIHQLMNSVLDYLDNAQQR</sequence>
<dbReference type="PANTHER" id="PTHR42695:SF5">
    <property type="entry name" value="GLUTAMINE AMIDOTRANSFERASE YLR126C-RELATED"/>
    <property type="match status" value="1"/>
</dbReference>
<dbReference type="KEGG" id="mej:Q7A_2800"/>
<dbReference type="PATRIC" id="fig|754476.3.peg.2747"/>
<evidence type="ECO:0000313" key="2">
    <source>
        <dbReference type="EMBL" id="AFI85582.1"/>
    </source>
</evidence>
<dbReference type="InterPro" id="IPR029062">
    <property type="entry name" value="Class_I_gatase-like"/>
</dbReference>
<keyword evidence="2" id="KW-0436">Ligase</keyword>
<proteinExistence type="predicted"/>
<dbReference type="InterPro" id="IPR044992">
    <property type="entry name" value="ChyE-like"/>
</dbReference>
<dbReference type="PROSITE" id="PS51273">
    <property type="entry name" value="GATASE_TYPE_1"/>
    <property type="match status" value="1"/>
</dbReference>
<gene>
    <name evidence="2" type="ordered locus">Q7A_2800</name>
</gene>
<feature type="domain" description="Glutamine amidotransferase" evidence="1">
    <location>
        <begin position="25"/>
        <end position="189"/>
    </location>
</feature>
<protein>
    <submittedName>
        <fullName evidence="2">GMP synthase (Glutamine-hydrolyzing)</fullName>
        <ecNumber evidence="2">6.3.5.2</ecNumber>
    </submittedName>
</protein>
<evidence type="ECO:0000259" key="1">
    <source>
        <dbReference type="Pfam" id="PF00117"/>
    </source>
</evidence>
<dbReference type="InterPro" id="IPR017926">
    <property type="entry name" value="GATASE"/>
</dbReference>
<dbReference type="GO" id="GO:0003922">
    <property type="term" value="F:GMP synthase (glutamine-hydrolyzing) activity"/>
    <property type="evidence" value="ECO:0007669"/>
    <property type="project" value="UniProtKB-EC"/>
</dbReference>
<dbReference type="eggNOG" id="COG0518">
    <property type="taxonomic scope" value="Bacteria"/>
</dbReference>
<dbReference type="OrthoDB" id="9813383at2"/>
<dbReference type="SUPFAM" id="SSF52317">
    <property type="entry name" value="Class I glutamine amidotransferase-like"/>
    <property type="match status" value="1"/>
</dbReference>
<reference evidence="2 3" key="1">
    <citation type="journal article" date="2012" name="J. Bacteriol.">
        <title>Complete genome sequences of Methylophaga sp. strain JAM1 and Methylophaga sp. strain JAM7.</title>
        <authorList>
            <person name="Villeneuve C."/>
            <person name="Martineau C."/>
            <person name="Mauffrey F."/>
            <person name="Villemur R."/>
        </authorList>
    </citation>
    <scope>NUCLEOTIDE SEQUENCE [LARGE SCALE GENOMIC DNA]</scope>
    <source>
        <strain evidence="2 3">JAM1</strain>
    </source>
</reference>
<dbReference type="FunFam" id="3.40.50.880:FF:000033">
    <property type="entry name" value="Glutamine amidotransferase class-I"/>
    <property type="match status" value="1"/>
</dbReference>
<dbReference type="GO" id="GO:0005829">
    <property type="term" value="C:cytosol"/>
    <property type="evidence" value="ECO:0007669"/>
    <property type="project" value="TreeGrafter"/>
</dbReference>
<dbReference type="AlphaFoldDB" id="I1XMG3"/>
<dbReference type="EC" id="6.3.5.2" evidence="2"/>
<dbReference type="EMBL" id="CP003390">
    <property type="protein sequence ID" value="AFI85582.1"/>
    <property type="molecule type" value="Genomic_DNA"/>
</dbReference>
<dbReference type="CDD" id="cd01741">
    <property type="entry name" value="GATase1_1"/>
    <property type="match status" value="1"/>
</dbReference>
<dbReference type="HOGENOM" id="CLU_054974_3_3_6"/>